<dbReference type="InterPro" id="IPR055170">
    <property type="entry name" value="GFO_IDH_MocA-like_dom"/>
</dbReference>
<dbReference type="Pfam" id="PF22725">
    <property type="entry name" value="GFO_IDH_MocA_C3"/>
    <property type="match status" value="1"/>
</dbReference>
<dbReference type="InterPro" id="IPR052515">
    <property type="entry name" value="Gfo/Idh/MocA_Oxidoreductase"/>
</dbReference>
<keyword evidence="4" id="KW-1185">Reference proteome</keyword>
<dbReference type="InterPro" id="IPR036291">
    <property type="entry name" value="NAD(P)-bd_dom_sf"/>
</dbReference>
<sequence length="357" mass="39463">MRPLSLALIGCGAIAAKHVTSIAACPGAKLAAVCDVSAERMEQMSLLWRSASSEKHEIIRFTDYKQLLADPSIDAVVVATISGLHAQIAIEALMADKHVVIEKPIALSLREADEMIRLADERKLKVQVCHQLRYRPLMMKINELVKGGALGSILNASVKLRIHRPLSYYQSSGWRGTWQHDGGMLLNQGIHAIDLLLWYLGSPKRVYGELFSHYPFKETEDAAVGILTFPSGAKAMIEANSITLPNNLEQSLFVLGDKGVISIGGPKLDQIDRWYIEDQPFAEEEARKILLDHSEHVEMYRTLIEACQGNPAAEAALIGLSEGRRTLETIFALYLSAVTAEPKSLPIHEFCTLQMKP</sequence>
<evidence type="ECO:0000259" key="1">
    <source>
        <dbReference type="Pfam" id="PF01408"/>
    </source>
</evidence>
<dbReference type="PANTHER" id="PTHR43249">
    <property type="entry name" value="UDP-N-ACETYL-2-AMINO-2-DEOXY-D-GLUCURONATE OXIDASE"/>
    <property type="match status" value="1"/>
</dbReference>
<dbReference type="PANTHER" id="PTHR43249:SF1">
    <property type="entry name" value="D-GLUCOSIDE 3-DEHYDROGENASE"/>
    <property type="match status" value="1"/>
</dbReference>
<feature type="domain" description="GFO/IDH/MocA-like oxidoreductase" evidence="2">
    <location>
        <begin position="139"/>
        <end position="261"/>
    </location>
</feature>
<evidence type="ECO:0000313" key="3">
    <source>
        <dbReference type="EMBL" id="TJY43087.1"/>
    </source>
</evidence>
<dbReference type="Gene3D" id="3.30.360.10">
    <property type="entry name" value="Dihydrodipicolinate Reductase, domain 2"/>
    <property type="match status" value="1"/>
</dbReference>
<feature type="domain" description="Gfo/Idh/MocA-like oxidoreductase N-terminal" evidence="1">
    <location>
        <begin position="6"/>
        <end position="129"/>
    </location>
</feature>
<name>A0A4U0FE43_9BACL</name>
<gene>
    <name evidence="3" type="ORF">E5161_04100</name>
</gene>
<accession>A0A4U0FE43</accession>
<comment type="caution">
    <text evidence="3">The sequence shown here is derived from an EMBL/GenBank/DDBJ whole genome shotgun (WGS) entry which is preliminary data.</text>
</comment>
<dbReference type="GO" id="GO:0000166">
    <property type="term" value="F:nucleotide binding"/>
    <property type="evidence" value="ECO:0007669"/>
    <property type="project" value="InterPro"/>
</dbReference>
<dbReference type="SUPFAM" id="SSF55347">
    <property type="entry name" value="Glyceraldehyde-3-phosphate dehydrogenase-like, C-terminal domain"/>
    <property type="match status" value="1"/>
</dbReference>
<dbReference type="RefSeq" id="WP_136776452.1">
    <property type="nucleotide sequence ID" value="NZ_SUPK01000002.1"/>
</dbReference>
<reference evidence="3 4" key="1">
    <citation type="submission" date="2019-04" db="EMBL/GenBank/DDBJ databases">
        <title>Cohnella sp. nov., isolated from soil.</title>
        <authorList>
            <person name="Kim W."/>
        </authorList>
    </citation>
    <scope>NUCLEOTIDE SEQUENCE [LARGE SCALE GENOMIC DNA]</scope>
    <source>
        <strain evidence="3 4">CAU 1483</strain>
    </source>
</reference>
<evidence type="ECO:0000259" key="2">
    <source>
        <dbReference type="Pfam" id="PF22725"/>
    </source>
</evidence>
<proteinExistence type="predicted"/>
<evidence type="ECO:0000313" key="4">
    <source>
        <dbReference type="Proteomes" id="UP000309673"/>
    </source>
</evidence>
<organism evidence="3 4">
    <name type="scientific">Cohnella pontilimi</name>
    <dbReference type="NCBI Taxonomy" id="2564100"/>
    <lineage>
        <taxon>Bacteria</taxon>
        <taxon>Bacillati</taxon>
        <taxon>Bacillota</taxon>
        <taxon>Bacilli</taxon>
        <taxon>Bacillales</taxon>
        <taxon>Paenibacillaceae</taxon>
        <taxon>Cohnella</taxon>
    </lineage>
</organism>
<protein>
    <submittedName>
        <fullName evidence="3">Gfo/Idh/MocA family oxidoreductase</fullName>
    </submittedName>
</protein>
<dbReference type="InterPro" id="IPR000683">
    <property type="entry name" value="Gfo/Idh/MocA-like_OxRdtase_N"/>
</dbReference>
<dbReference type="SUPFAM" id="SSF51735">
    <property type="entry name" value="NAD(P)-binding Rossmann-fold domains"/>
    <property type="match status" value="1"/>
</dbReference>
<dbReference type="Gene3D" id="3.40.50.720">
    <property type="entry name" value="NAD(P)-binding Rossmann-like Domain"/>
    <property type="match status" value="1"/>
</dbReference>
<dbReference type="AlphaFoldDB" id="A0A4U0FE43"/>
<dbReference type="EMBL" id="SUPK01000002">
    <property type="protein sequence ID" value="TJY43087.1"/>
    <property type="molecule type" value="Genomic_DNA"/>
</dbReference>
<dbReference type="Pfam" id="PF01408">
    <property type="entry name" value="GFO_IDH_MocA"/>
    <property type="match status" value="1"/>
</dbReference>
<dbReference type="OrthoDB" id="9815825at2"/>
<dbReference type="Proteomes" id="UP000309673">
    <property type="component" value="Unassembled WGS sequence"/>
</dbReference>